<feature type="compositionally biased region" description="Basic and acidic residues" evidence="1">
    <location>
        <begin position="111"/>
        <end position="121"/>
    </location>
</feature>
<evidence type="ECO:0000313" key="3">
    <source>
        <dbReference type="Proteomes" id="UP001337681"/>
    </source>
</evidence>
<dbReference type="Proteomes" id="UP001337681">
    <property type="component" value="Unassembled WGS sequence"/>
</dbReference>
<name>A0ABU7GY59_9SPHI</name>
<evidence type="ECO:0000313" key="2">
    <source>
        <dbReference type="EMBL" id="MEE1883954.1"/>
    </source>
</evidence>
<feature type="compositionally biased region" description="Polar residues" evidence="1">
    <location>
        <begin position="59"/>
        <end position="71"/>
    </location>
</feature>
<evidence type="ECO:0000256" key="1">
    <source>
        <dbReference type="SAM" id="MobiDB-lite"/>
    </source>
</evidence>
<feature type="region of interest" description="Disordered" evidence="1">
    <location>
        <begin position="1"/>
        <end position="73"/>
    </location>
</feature>
<feature type="compositionally biased region" description="Basic and acidic residues" evidence="1">
    <location>
        <begin position="37"/>
        <end position="54"/>
    </location>
</feature>
<reference evidence="2 3" key="1">
    <citation type="submission" date="2024-01" db="EMBL/GenBank/DDBJ databases">
        <title>Pedobacter sp. nov., isolated from oil-contaminated soil.</title>
        <authorList>
            <person name="Le N.T.T."/>
        </authorList>
    </citation>
    <scope>NUCLEOTIDE SEQUENCE [LARGE SCALE GENOMIC DNA]</scope>
    <source>
        <strain evidence="2 3">VNH31</strain>
    </source>
</reference>
<sequence length="140" mass="16195">MEKNEYTPGKPSGDKLHPMFNIESDDSMDLSYNSEKNSYELDMKDKDEDYDHPLPYDTTAENGGDDQSTYDEANPYIGDEYADKQNEIDPELLDVGMRVEKSENIVKVSKKDELLSRTPEDERNDLDEEGYPINNRPKKF</sequence>
<comment type="caution">
    <text evidence="2">The sequence shown here is derived from an EMBL/GenBank/DDBJ whole genome shotgun (WGS) entry which is preliminary data.</text>
</comment>
<proteinExistence type="predicted"/>
<feature type="region of interest" description="Disordered" evidence="1">
    <location>
        <begin position="111"/>
        <end position="140"/>
    </location>
</feature>
<organism evidence="2 3">
    <name type="scientific">Pedobacter flavus</name>
    <dbReference type="NCBI Taxonomy" id="3113906"/>
    <lineage>
        <taxon>Bacteria</taxon>
        <taxon>Pseudomonadati</taxon>
        <taxon>Bacteroidota</taxon>
        <taxon>Sphingobacteriia</taxon>
        <taxon>Sphingobacteriales</taxon>
        <taxon>Sphingobacteriaceae</taxon>
        <taxon>Pedobacter</taxon>
    </lineage>
</organism>
<keyword evidence="3" id="KW-1185">Reference proteome</keyword>
<accession>A0ABU7GY59</accession>
<dbReference type="RefSeq" id="WP_330144879.1">
    <property type="nucleotide sequence ID" value="NZ_JAZDQU010000001.1"/>
</dbReference>
<protein>
    <submittedName>
        <fullName evidence="2">Uncharacterized protein</fullName>
    </submittedName>
</protein>
<dbReference type="EMBL" id="JAZDQU010000001">
    <property type="protein sequence ID" value="MEE1883954.1"/>
    <property type="molecule type" value="Genomic_DNA"/>
</dbReference>
<gene>
    <name evidence="2" type="ORF">VRU49_00855</name>
</gene>